<organism evidence="1 2">
    <name type="scientific">Rhizopus stolonifer</name>
    <name type="common">Rhizopus nigricans</name>
    <dbReference type="NCBI Taxonomy" id="4846"/>
    <lineage>
        <taxon>Eukaryota</taxon>
        <taxon>Fungi</taxon>
        <taxon>Fungi incertae sedis</taxon>
        <taxon>Mucoromycota</taxon>
        <taxon>Mucoromycotina</taxon>
        <taxon>Mucoromycetes</taxon>
        <taxon>Mucorales</taxon>
        <taxon>Mucorineae</taxon>
        <taxon>Rhizopodaceae</taxon>
        <taxon>Rhizopus</taxon>
    </lineage>
</organism>
<evidence type="ECO:0000313" key="2">
    <source>
        <dbReference type="Proteomes" id="UP000253551"/>
    </source>
</evidence>
<reference evidence="1 2" key="1">
    <citation type="journal article" date="2018" name="G3 (Bethesda)">
        <title>Phylogenetic and Phylogenomic Definition of Rhizopus Species.</title>
        <authorList>
            <person name="Gryganskyi A.P."/>
            <person name="Golan J."/>
            <person name="Dolatabadi S."/>
            <person name="Mondo S."/>
            <person name="Robb S."/>
            <person name="Idnurm A."/>
            <person name="Muszewska A."/>
            <person name="Steczkiewicz K."/>
            <person name="Masonjones S."/>
            <person name="Liao H.L."/>
            <person name="Gajdeczka M.T."/>
            <person name="Anike F."/>
            <person name="Vuek A."/>
            <person name="Anishchenko I.M."/>
            <person name="Voigt K."/>
            <person name="de Hoog G.S."/>
            <person name="Smith M.E."/>
            <person name="Heitman J."/>
            <person name="Vilgalys R."/>
            <person name="Stajich J.E."/>
        </authorList>
    </citation>
    <scope>NUCLEOTIDE SEQUENCE [LARGE SCALE GENOMIC DNA]</scope>
    <source>
        <strain evidence="1 2">LSU 92-RS-03</strain>
    </source>
</reference>
<feature type="non-terminal residue" evidence="1">
    <location>
        <position position="1098"/>
    </location>
</feature>
<evidence type="ECO:0000313" key="1">
    <source>
        <dbReference type="EMBL" id="RCI03918.1"/>
    </source>
</evidence>
<evidence type="ECO:0008006" key="3">
    <source>
        <dbReference type="Google" id="ProtNLM"/>
    </source>
</evidence>
<gene>
    <name evidence="1" type="ORF">CU098_000747</name>
</gene>
<dbReference type="Proteomes" id="UP000253551">
    <property type="component" value="Unassembled WGS sequence"/>
</dbReference>
<dbReference type="InterPro" id="IPR016024">
    <property type="entry name" value="ARM-type_fold"/>
</dbReference>
<dbReference type="EMBL" id="PJQM01000848">
    <property type="protein sequence ID" value="RCI03918.1"/>
    <property type="molecule type" value="Genomic_DNA"/>
</dbReference>
<keyword evidence="2" id="KW-1185">Reference proteome</keyword>
<dbReference type="AlphaFoldDB" id="A0A367KP06"/>
<dbReference type="STRING" id="4846.A0A367KP06"/>
<proteinExistence type="predicted"/>
<accession>A0A367KP06</accession>
<sequence>MDEIVEHRFIQIHHACQKTNTDTHWTFLLDKATPSIAVSHSCEKIIDRVQTRQLDFLQTLTSLQNLVLSCQDSAKNTVFLRTITRLLLLDTRIVFHHHKSESCPVHPFALLIRQKPQICFDILEQVDFILQRNAWTVLKEFIYAVFLTENHVESSALLSRIQQALLLSKHTEFSDAVYTEMVQLVLCYPMQKNSNKFFSLIDFLIWMNHTSKSDKANYAYALLDRVLTVASQGYSVKPYLIRMDRIVSLNSQVIAMDVLWISLSFLLLKVQTIEEQQLIMHLMKSALREQDMARNVLCVSYLPLYQLLSELNDKETSRELKGLKEDTLSLITYLDQDKTPAKTSTHHISSIVKDHNIYGLLGHLFVYLNKLYQNMPPVLEAGYNTGSEDTLALNMLFSTPFVYSQDQLVQCTVYTRMAELTCLQETCYKFPLFLFLLRMLRVSFANPRLVTHIFRDVLPMLANTNDPTITSKILQVVLSAISAGGNSSMAILAVKSLAHLYQRQPRVWQELKKVFSEWVLRRKSGTVRRKIDLTKTGPTKMELAILTTMRDVCALRPRECAPDILPMVISLLQSCQDLSMASLSLLLTIINHCVKTGLAEPRSIWNVSVVYLAMFAMEQGTQRSELLVQQVCAFYAIAGARNDSKYTGLLFQMTHSMVASEPYLQFKESLLTEYIFPLIESQDQEAAQHAMYALSHFPAQDISTILPEKATDYIQKIISPSDQPNAKQHLLLATLISNELDHMRRGLFKEEAVSIKQHVSNQEQQVTNDLGQVVSERELELQTMFKTQWEDARVAPGLRSGYTIAMLNTMDFSDKNMMEDMSKTHWYRFMVTSFTDISLTDHLLLRVSSLESWESFFRTALETAGNKTEAIVSALVKDLLVRLERSTVPGVTCNIFLALTGLVNMIRVIIPSFATSCATGIIDILMKNYISLAGSPLSHSAHLMSEEVQFAARFSLGHLATCIISNENLVTNTYHTLTHAATNTNIKSRNIDTAVDLVQFANGYAAGYFVGALTVYPTATEHVEKLRESGTNELIKYCGAKVTSDSCVMGILMGLASALKAKDVAGEILDFALGSLKTYLRGDAISKGRLLGSTWLCA</sequence>
<dbReference type="OrthoDB" id="6125419at2759"/>
<protein>
    <recommendedName>
        <fullName evidence="3">DUF3730 domain-containing protein</fullName>
    </recommendedName>
</protein>
<dbReference type="SUPFAM" id="SSF48371">
    <property type="entry name" value="ARM repeat"/>
    <property type="match status" value="1"/>
</dbReference>
<comment type="caution">
    <text evidence="1">The sequence shown here is derived from an EMBL/GenBank/DDBJ whole genome shotgun (WGS) entry which is preliminary data.</text>
</comment>
<name>A0A367KP06_RHIST</name>